<gene>
    <name evidence="3" type="ORF">SAMN05421504_103650</name>
</gene>
<accession>A0A1H3E3X6</accession>
<feature type="compositionally biased region" description="Low complexity" evidence="1">
    <location>
        <begin position="69"/>
        <end position="79"/>
    </location>
</feature>
<organism evidence="3 4">
    <name type="scientific">Amycolatopsis xylanica</name>
    <dbReference type="NCBI Taxonomy" id="589385"/>
    <lineage>
        <taxon>Bacteria</taxon>
        <taxon>Bacillati</taxon>
        <taxon>Actinomycetota</taxon>
        <taxon>Actinomycetes</taxon>
        <taxon>Pseudonocardiales</taxon>
        <taxon>Pseudonocardiaceae</taxon>
        <taxon>Amycolatopsis</taxon>
    </lineage>
</organism>
<sequence length="240" mass="24921">MQPGPPYQQNPYGGQPGYPQQGYPQPGYPGYPPPKKGMSGVTIALIIVGALIVVSGLGVGAFFLIDGKSSSSSASPTSTVKTGPPDKYTTLPPCTSIEAKMSGMPKLDVQELKPAGTSDTDISLMSLACEWREPGKSSGSLSLYMATSKRNGSGDGEESAKAEFEHYTQENSELVPTLSTGAKAAYVSHPNYPGACSIRFYQGNVSGSVMVSSADGNPIDVGKCRANAKKLAEATSEVLG</sequence>
<dbReference type="RefSeq" id="WP_091289695.1">
    <property type="nucleotide sequence ID" value="NZ_FNON01000003.1"/>
</dbReference>
<name>A0A1H3E3X6_9PSEU</name>
<keyword evidence="2" id="KW-1133">Transmembrane helix</keyword>
<feature type="transmembrane region" description="Helical" evidence="2">
    <location>
        <begin position="41"/>
        <end position="65"/>
    </location>
</feature>
<dbReference type="STRING" id="589385.SAMN05421504_103650"/>
<evidence type="ECO:0000256" key="1">
    <source>
        <dbReference type="SAM" id="MobiDB-lite"/>
    </source>
</evidence>
<proteinExistence type="predicted"/>
<feature type="region of interest" description="Disordered" evidence="1">
    <location>
        <begin position="1"/>
        <end position="31"/>
    </location>
</feature>
<evidence type="ECO:0000313" key="3">
    <source>
        <dbReference type="EMBL" id="SDX73381.1"/>
    </source>
</evidence>
<evidence type="ECO:0000313" key="4">
    <source>
        <dbReference type="Proteomes" id="UP000199515"/>
    </source>
</evidence>
<evidence type="ECO:0008006" key="5">
    <source>
        <dbReference type="Google" id="ProtNLM"/>
    </source>
</evidence>
<keyword evidence="2" id="KW-0812">Transmembrane</keyword>
<dbReference type="OrthoDB" id="3625488at2"/>
<keyword evidence="4" id="KW-1185">Reference proteome</keyword>
<protein>
    <recommendedName>
        <fullName evidence="5">DUF3558 domain-containing protein</fullName>
    </recommendedName>
</protein>
<evidence type="ECO:0000256" key="2">
    <source>
        <dbReference type="SAM" id="Phobius"/>
    </source>
</evidence>
<reference evidence="3 4" key="1">
    <citation type="submission" date="2016-10" db="EMBL/GenBank/DDBJ databases">
        <authorList>
            <person name="de Groot N.N."/>
        </authorList>
    </citation>
    <scope>NUCLEOTIDE SEQUENCE [LARGE SCALE GENOMIC DNA]</scope>
    <source>
        <strain evidence="3 4">CPCC 202699</strain>
    </source>
</reference>
<feature type="compositionally biased region" description="Low complexity" evidence="1">
    <location>
        <begin position="9"/>
        <end position="25"/>
    </location>
</feature>
<dbReference type="EMBL" id="FNON01000003">
    <property type="protein sequence ID" value="SDX73381.1"/>
    <property type="molecule type" value="Genomic_DNA"/>
</dbReference>
<keyword evidence="2" id="KW-0472">Membrane</keyword>
<dbReference type="AlphaFoldDB" id="A0A1H3E3X6"/>
<dbReference type="Proteomes" id="UP000199515">
    <property type="component" value="Unassembled WGS sequence"/>
</dbReference>
<feature type="region of interest" description="Disordered" evidence="1">
    <location>
        <begin position="69"/>
        <end position="90"/>
    </location>
</feature>